<dbReference type="eggNOG" id="COG1253">
    <property type="taxonomic scope" value="Bacteria"/>
</dbReference>
<dbReference type="EMBL" id="JJMM01000026">
    <property type="protein sequence ID" value="KDR94113.1"/>
    <property type="molecule type" value="Genomic_DNA"/>
</dbReference>
<keyword evidence="1" id="KW-0812">Transmembrane</keyword>
<accession>A0A069RBJ5</accession>
<keyword evidence="3" id="KW-1185">Reference proteome</keyword>
<reference evidence="2 3" key="1">
    <citation type="submission" date="2014-03" db="EMBL/GenBank/DDBJ databases">
        <title>Genome sequence of Clostridium litorale W6, DSM 5388.</title>
        <authorList>
            <person name="Poehlein A."/>
            <person name="Jagirdar A."/>
            <person name="Khonsari B."/>
            <person name="Chibani C.M."/>
            <person name="Gutierrez Gutierrez D.A."/>
            <person name="Davydova E."/>
            <person name="Alghaithi H.S."/>
            <person name="Nair K.P."/>
            <person name="Dhamotharan K."/>
            <person name="Chandran L."/>
            <person name="G W."/>
            <person name="Daniel R."/>
        </authorList>
    </citation>
    <scope>NUCLEOTIDE SEQUENCE [LARGE SCALE GENOMIC DNA]</scope>
    <source>
        <strain evidence="2 3">W6</strain>
    </source>
</reference>
<keyword evidence="1" id="KW-0472">Membrane</keyword>
<gene>
    <name evidence="2" type="ORF">CLIT_23c03860</name>
</gene>
<evidence type="ECO:0000313" key="3">
    <source>
        <dbReference type="Proteomes" id="UP000027946"/>
    </source>
</evidence>
<dbReference type="STRING" id="1121324.CLIT_23c03860"/>
<evidence type="ECO:0000313" key="2">
    <source>
        <dbReference type="EMBL" id="KDR94113.1"/>
    </source>
</evidence>
<feature type="transmembrane region" description="Helical" evidence="1">
    <location>
        <begin position="166"/>
        <end position="188"/>
    </location>
</feature>
<feature type="transmembrane region" description="Helical" evidence="1">
    <location>
        <begin position="12"/>
        <end position="31"/>
    </location>
</feature>
<proteinExistence type="predicted"/>
<feature type="transmembrane region" description="Helical" evidence="1">
    <location>
        <begin position="133"/>
        <end position="154"/>
    </location>
</feature>
<name>A0A069RBJ5_PEPLI</name>
<feature type="transmembrane region" description="Helical" evidence="1">
    <location>
        <begin position="104"/>
        <end position="126"/>
    </location>
</feature>
<keyword evidence="1" id="KW-1133">Transmembrane helix</keyword>
<organism evidence="2 3">
    <name type="scientific">Peptoclostridium litorale DSM 5388</name>
    <dbReference type="NCBI Taxonomy" id="1121324"/>
    <lineage>
        <taxon>Bacteria</taxon>
        <taxon>Bacillati</taxon>
        <taxon>Bacillota</taxon>
        <taxon>Clostridia</taxon>
        <taxon>Peptostreptococcales</taxon>
        <taxon>Peptoclostridiaceae</taxon>
        <taxon>Peptoclostridium</taxon>
    </lineage>
</organism>
<dbReference type="RefSeq" id="WP_052636422.1">
    <property type="nucleotide sequence ID" value="NZ_FSRH01000003.1"/>
</dbReference>
<evidence type="ECO:0000256" key="1">
    <source>
        <dbReference type="SAM" id="Phobius"/>
    </source>
</evidence>
<sequence length="200" mass="21596">MLSKFKWIKDARWVAVIGIMSFFIAILMSVVSETILRNTGIITAFIVLITIILIGVMFDSVGIAVAASKEMTFHSMAANRVKEAKTAVRIVRNAGMVSSICNDVVGDICGIISGVATAIIITRIAVVYNIKDAALMSVLLSGLVASMTIGGKALGKEIGIKKSDNIVYHLAIFIHMVESFLGVEILKLKNKKRQKGKKGR</sequence>
<dbReference type="AlphaFoldDB" id="A0A069RBJ5"/>
<protein>
    <submittedName>
        <fullName evidence="2">Membrane spanning protein</fullName>
    </submittedName>
</protein>
<dbReference type="Proteomes" id="UP000027946">
    <property type="component" value="Unassembled WGS sequence"/>
</dbReference>
<comment type="caution">
    <text evidence="2">The sequence shown here is derived from an EMBL/GenBank/DDBJ whole genome shotgun (WGS) entry which is preliminary data.</text>
</comment>
<dbReference type="OrthoDB" id="2111373at2"/>
<feature type="transmembrane region" description="Helical" evidence="1">
    <location>
        <begin position="43"/>
        <end position="67"/>
    </location>
</feature>